<keyword evidence="3" id="KW-1185">Reference proteome</keyword>
<dbReference type="EMBL" id="LUEZ02000113">
    <property type="protein sequence ID" value="RDB17214.1"/>
    <property type="molecule type" value="Genomic_DNA"/>
</dbReference>
<evidence type="ECO:0000313" key="2">
    <source>
        <dbReference type="EMBL" id="RDB17214.1"/>
    </source>
</evidence>
<accession>A0A369JCQ4</accession>
<dbReference type="STRING" id="39966.A0A369JCQ4"/>
<evidence type="ECO:0000256" key="1">
    <source>
        <dbReference type="SAM" id="MobiDB-lite"/>
    </source>
</evidence>
<feature type="region of interest" description="Disordered" evidence="1">
    <location>
        <begin position="1"/>
        <end position="30"/>
    </location>
</feature>
<reference evidence="2" key="1">
    <citation type="submission" date="2018-04" db="EMBL/GenBank/DDBJ databases">
        <title>Whole genome sequencing of Hypsizygus marmoreus.</title>
        <authorList>
            <person name="Choi I.-G."/>
            <person name="Min B."/>
            <person name="Kim J.-G."/>
            <person name="Kim S."/>
            <person name="Oh Y.-L."/>
            <person name="Kong W.-S."/>
            <person name="Park H."/>
            <person name="Jeong J."/>
            <person name="Song E.-S."/>
        </authorList>
    </citation>
    <scope>NUCLEOTIDE SEQUENCE [LARGE SCALE GENOMIC DNA]</scope>
    <source>
        <strain evidence="2">51987-8</strain>
    </source>
</reference>
<feature type="compositionally biased region" description="Basic and acidic residues" evidence="1">
    <location>
        <begin position="1"/>
        <end position="16"/>
    </location>
</feature>
<gene>
    <name evidence="2" type="ORF">Hypma_001865</name>
</gene>
<dbReference type="InParanoid" id="A0A369JCQ4"/>
<dbReference type="Proteomes" id="UP000076154">
    <property type="component" value="Unassembled WGS sequence"/>
</dbReference>
<feature type="region of interest" description="Disordered" evidence="1">
    <location>
        <begin position="136"/>
        <end position="163"/>
    </location>
</feature>
<comment type="caution">
    <text evidence="2">The sequence shown here is derived from an EMBL/GenBank/DDBJ whole genome shotgun (WGS) entry which is preliminary data.</text>
</comment>
<feature type="compositionally biased region" description="Basic and acidic residues" evidence="1">
    <location>
        <begin position="142"/>
        <end position="155"/>
    </location>
</feature>
<evidence type="ECO:0000313" key="3">
    <source>
        <dbReference type="Proteomes" id="UP000076154"/>
    </source>
</evidence>
<name>A0A369JCQ4_HYPMA</name>
<proteinExistence type="predicted"/>
<protein>
    <submittedName>
        <fullName evidence="2">Uncharacterized protein</fullName>
    </submittedName>
</protein>
<dbReference type="OrthoDB" id="2804229at2759"/>
<dbReference type="AlphaFoldDB" id="A0A369JCQ4"/>
<sequence length="242" mass="26968">MEEIVKEPVEEDKQPLAEDTSFPPPQPDELVIPVNIPDPWLMPRRLAEDYYAGGDIRPGPHGELNPHYLGAGDDDFSPISNALVPPLDIVKVVDDKVQPVAEDTSFPPPQPDENLIPINIPDPWLMPRRLAEDYYAGGDIRPGPDNHLDPHHLSGDDDDTIPTKAPSSGNVEVIEEDEQQQPVAEDTCEYSFSFGIWFSDQIIFLTAEYGLPAPSSKHELPLRTAFLFPTGRISRPFDVSWT</sequence>
<organism evidence="2 3">
    <name type="scientific">Hypsizygus marmoreus</name>
    <name type="common">White beech mushroom</name>
    <name type="synonym">Agaricus marmoreus</name>
    <dbReference type="NCBI Taxonomy" id="39966"/>
    <lineage>
        <taxon>Eukaryota</taxon>
        <taxon>Fungi</taxon>
        <taxon>Dikarya</taxon>
        <taxon>Basidiomycota</taxon>
        <taxon>Agaricomycotina</taxon>
        <taxon>Agaricomycetes</taxon>
        <taxon>Agaricomycetidae</taxon>
        <taxon>Agaricales</taxon>
        <taxon>Tricholomatineae</taxon>
        <taxon>Lyophyllaceae</taxon>
        <taxon>Hypsizygus</taxon>
    </lineage>
</organism>